<dbReference type="STRING" id="1747903.ASR47_1007250"/>
<dbReference type="AlphaFoldDB" id="A0A1A7C1P9"/>
<dbReference type="EMBL" id="LOCQ01000056">
    <property type="protein sequence ID" value="OBV38934.1"/>
    <property type="molecule type" value="Genomic_DNA"/>
</dbReference>
<protein>
    <submittedName>
        <fullName evidence="2">Uncharacterized protein</fullName>
    </submittedName>
</protein>
<evidence type="ECO:0000313" key="3">
    <source>
        <dbReference type="Proteomes" id="UP000092713"/>
    </source>
</evidence>
<comment type="caution">
    <text evidence="2">The sequence shown here is derived from an EMBL/GenBank/DDBJ whole genome shotgun (WGS) entry which is preliminary data.</text>
</comment>
<dbReference type="RefSeq" id="WP_171898953.1">
    <property type="nucleotide sequence ID" value="NZ_LOCQ01000056.1"/>
</dbReference>
<sequence length="58" mass="6878">MPHGQPELDEVEDEVEADVERERREHDLLDEEKMGMGELEEERMKPQRSPADSQEDRD</sequence>
<feature type="compositionally biased region" description="Basic and acidic residues" evidence="1">
    <location>
        <begin position="18"/>
        <end position="35"/>
    </location>
</feature>
<evidence type="ECO:0000256" key="1">
    <source>
        <dbReference type="SAM" id="MobiDB-lite"/>
    </source>
</evidence>
<reference evidence="2 3" key="1">
    <citation type="submission" date="2016-04" db="EMBL/GenBank/DDBJ databases">
        <title>Draft genome sequence of Janthinobacterium psychrotolerans sp. nov., isolated from freshwater sediments in Denmark.</title>
        <authorList>
            <person name="Gong X."/>
            <person name="Skrivergaard S."/>
            <person name="Korsgaard B.S."/>
            <person name="Schreiber L."/>
            <person name="Marshall I.P."/>
            <person name="Finster K."/>
            <person name="Schramm A."/>
        </authorList>
    </citation>
    <scope>NUCLEOTIDE SEQUENCE [LARGE SCALE GENOMIC DNA]</scope>
    <source>
        <strain evidence="2 3">S3-2</strain>
    </source>
</reference>
<feature type="compositionally biased region" description="Acidic residues" evidence="1">
    <location>
        <begin position="7"/>
        <end position="17"/>
    </location>
</feature>
<gene>
    <name evidence="2" type="ORF">ASR47_1007250</name>
</gene>
<organism evidence="2 3">
    <name type="scientific">Janthinobacterium psychrotolerans</name>
    <dbReference type="NCBI Taxonomy" id="1747903"/>
    <lineage>
        <taxon>Bacteria</taxon>
        <taxon>Pseudomonadati</taxon>
        <taxon>Pseudomonadota</taxon>
        <taxon>Betaproteobacteria</taxon>
        <taxon>Burkholderiales</taxon>
        <taxon>Oxalobacteraceae</taxon>
        <taxon>Janthinobacterium</taxon>
    </lineage>
</organism>
<dbReference type="Proteomes" id="UP000092713">
    <property type="component" value="Unassembled WGS sequence"/>
</dbReference>
<feature type="region of interest" description="Disordered" evidence="1">
    <location>
        <begin position="1"/>
        <end position="58"/>
    </location>
</feature>
<accession>A0A1A7C1P9</accession>
<keyword evidence="3" id="KW-1185">Reference proteome</keyword>
<evidence type="ECO:0000313" key="2">
    <source>
        <dbReference type="EMBL" id="OBV38934.1"/>
    </source>
</evidence>
<name>A0A1A7C1P9_9BURK</name>
<proteinExistence type="predicted"/>